<keyword evidence="2" id="KW-0479">Metal-binding</keyword>
<dbReference type="Pfam" id="PF00355">
    <property type="entry name" value="Rieske"/>
    <property type="match status" value="1"/>
</dbReference>
<evidence type="ECO:0000256" key="2">
    <source>
        <dbReference type="ARBA" id="ARBA00022723"/>
    </source>
</evidence>
<dbReference type="InterPro" id="IPR038010">
    <property type="entry name" value="YhfW_C"/>
</dbReference>
<dbReference type="InterPro" id="IPR006076">
    <property type="entry name" value="FAD-dep_OxRdtase"/>
</dbReference>
<dbReference type="Proteomes" id="UP000288227">
    <property type="component" value="Unassembled WGS sequence"/>
</dbReference>
<keyword evidence="4" id="KW-0411">Iron-sulfur</keyword>
<dbReference type="GO" id="GO:0005737">
    <property type="term" value="C:cytoplasm"/>
    <property type="evidence" value="ECO:0007669"/>
    <property type="project" value="TreeGrafter"/>
</dbReference>
<reference evidence="7 8" key="1">
    <citation type="submission" date="2018-11" db="EMBL/GenBank/DDBJ databases">
        <title>Chryseotalea sanarue gen. nov., sp., nov., a member of the family Cytophagaceae, isolated from a brackish lake in Hamamatsu Japan.</title>
        <authorList>
            <person name="Maejima Y."/>
            <person name="Iino T."/>
            <person name="Muraguchi Y."/>
            <person name="Fukuda K."/>
            <person name="Ohkuma M."/>
            <person name="Moriuchi R."/>
            <person name="Dohra H."/>
            <person name="Kimbara K."/>
            <person name="Shintani M."/>
        </authorList>
    </citation>
    <scope>NUCLEOTIDE SEQUENCE [LARGE SCALE GENOMIC DNA]</scope>
    <source>
        <strain evidence="7 8">Ys</strain>
    </source>
</reference>
<dbReference type="InterPro" id="IPR017941">
    <property type="entry name" value="Rieske_2Fe-2S"/>
</dbReference>
<dbReference type="InterPro" id="IPR036922">
    <property type="entry name" value="Rieske_2Fe-2S_sf"/>
</dbReference>
<keyword evidence="1" id="KW-0001">2Fe-2S</keyword>
<dbReference type="GO" id="GO:0046872">
    <property type="term" value="F:metal ion binding"/>
    <property type="evidence" value="ECO:0007669"/>
    <property type="project" value="UniProtKB-KW"/>
</dbReference>
<feature type="domain" description="Rieske" evidence="6">
    <location>
        <begin position="420"/>
        <end position="511"/>
    </location>
</feature>
<dbReference type="PRINTS" id="PR00162">
    <property type="entry name" value="RIESKE"/>
</dbReference>
<dbReference type="GO" id="GO:0051537">
    <property type="term" value="F:2 iron, 2 sulfur cluster binding"/>
    <property type="evidence" value="ECO:0007669"/>
    <property type="project" value="UniProtKB-KW"/>
</dbReference>
<dbReference type="Gene3D" id="3.50.50.60">
    <property type="entry name" value="FAD/NAD(P)-binding domain"/>
    <property type="match status" value="1"/>
</dbReference>
<dbReference type="GO" id="GO:0016020">
    <property type="term" value="C:membrane"/>
    <property type="evidence" value="ECO:0007669"/>
    <property type="project" value="InterPro"/>
</dbReference>
<dbReference type="AlphaFoldDB" id="A0A401U6H8"/>
<dbReference type="InterPro" id="IPR005805">
    <property type="entry name" value="Rieske_Fe-S_prot_C"/>
</dbReference>
<organism evidence="7 8">
    <name type="scientific">Chryseotalea sanaruensis</name>
    <dbReference type="NCBI Taxonomy" id="2482724"/>
    <lineage>
        <taxon>Bacteria</taxon>
        <taxon>Pseudomonadati</taxon>
        <taxon>Bacteroidota</taxon>
        <taxon>Cytophagia</taxon>
        <taxon>Cytophagales</taxon>
        <taxon>Chryseotaleaceae</taxon>
        <taxon>Chryseotalea</taxon>
    </lineage>
</organism>
<protein>
    <submittedName>
        <fullName evidence="7">FAD-dependent oxidoreductase</fullName>
    </submittedName>
</protein>
<dbReference type="CDD" id="cd03477">
    <property type="entry name" value="Rieske_YhfW_C"/>
    <property type="match status" value="1"/>
</dbReference>
<keyword evidence="8" id="KW-1185">Reference proteome</keyword>
<evidence type="ECO:0000313" key="8">
    <source>
        <dbReference type="Proteomes" id="UP000288227"/>
    </source>
</evidence>
<dbReference type="Gene3D" id="3.30.9.10">
    <property type="entry name" value="D-Amino Acid Oxidase, subunit A, domain 2"/>
    <property type="match status" value="1"/>
</dbReference>
<evidence type="ECO:0000256" key="4">
    <source>
        <dbReference type="ARBA" id="ARBA00023014"/>
    </source>
</evidence>
<dbReference type="PROSITE" id="PS51296">
    <property type="entry name" value="RIESKE"/>
    <property type="match status" value="1"/>
</dbReference>
<dbReference type="SUPFAM" id="SSF51905">
    <property type="entry name" value="FAD/NAD(P)-binding domain"/>
    <property type="match status" value="1"/>
</dbReference>
<dbReference type="PANTHER" id="PTHR13847:SF281">
    <property type="entry name" value="FAD DEPENDENT OXIDOREDUCTASE DOMAIN-CONTAINING PROTEIN"/>
    <property type="match status" value="1"/>
</dbReference>
<evidence type="ECO:0000259" key="6">
    <source>
        <dbReference type="PROSITE" id="PS51296"/>
    </source>
</evidence>
<dbReference type="RefSeq" id="WP_127121083.1">
    <property type="nucleotide sequence ID" value="NZ_BHXQ01000001.1"/>
</dbReference>
<comment type="caution">
    <text evidence="7">The sequence shown here is derived from an EMBL/GenBank/DDBJ whole genome shotgun (WGS) entry which is preliminary data.</text>
</comment>
<keyword evidence="5" id="KW-1015">Disulfide bond</keyword>
<dbReference type="OrthoDB" id="9767869at2"/>
<evidence type="ECO:0000256" key="5">
    <source>
        <dbReference type="ARBA" id="ARBA00023157"/>
    </source>
</evidence>
<sequence length="511" mass="57034">MIRDGVHLSLWQEKVKTYKPVFESVHSQKFDVIIVGGGITGIATALALQTRGKNCLVLETRNLCYGTTGGTTAHINTFLDTPYNTIIDNFNLEVARHIAKAAKDVIKKIKSTVDTFAIDCGYEDCKAFVFAQNEKQVDELDKILDACIKVGVHAAHSKDIPVPIAFLKAMVINDQGKFHPVNYVYGMAAAFEKAGGIILENCRLIKADESGELIKAETEMGNFQCDHLVYATHIPPGINLLHLRCTPYRSYAMVARLKSGQYPKDLIYDMADPYHYYRTQLIDGEEYFIAGGKDHKTGYEQETDACFESLEQTIRTHFDISSISHAWSSQYYESSDGIPYIGHLPSHNEKVLVATGFGGNGMTYSHIAAEVIQCIIFQEKNELIDIFSPSRLKPIAGFKNFVEHNFDVVKQLMSKALSLYEDKNFESIPPGEGKVLKIDNHPIGVYSDGVDSIHIVSAVCTHMKCIVKWNTAEKSWDCPCHGARYSIQGKVLNGPADHDLEYIHHSVKENV</sequence>
<evidence type="ECO:0000256" key="1">
    <source>
        <dbReference type="ARBA" id="ARBA00022714"/>
    </source>
</evidence>
<dbReference type="PANTHER" id="PTHR13847">
    <property type="entry name" value="SARCOSINE DEHYDROGENASE-RELATED"/>
    <property type="match status" value="1"/>
</dbReference>
<name>A0A401U6H8_9BACT</name>
<keyword evidence="3" id="KW-0408">Iron</keyword>
<dbReference type="Pfam" id="PF01266">
    <property type="entry name" value="DAO"/>
    <property type="match status" value="1"/>
</dbReference>
<evidence type="ECO:0000313" key="7">
    <source>
        <dbReference type="EMBL" id="GCC50450.1"/>
    </source>
</evidence>
<evidence type="ECO:0000256" key="3">
    <source>
        <dbReference type="ARBA" id="ARBA00023004"/>
    </source>
</evidence>
<dbReference type="Gene3D" id="2.102.10.10">
    <property type="entry name" value="Rieske [2Fe-2S] iron-sulphur domain"/>
    <property type="match status" value="1"/>
</dbReference>
<dbReference type="InterPro" id="IPR036188">
    <property type="entry name" value="FAD/NAD-bd_sf"/>
</dbReference>
<proteinExistence type="predicted"/>
<accession>A0A401U6H8</accession>
<dbReference type="SUPFAM" id="SSF50022">
    <property type="entry name" value="ISP domain"/>
    <property type="match status" value="1"/>
</dbReference>
<dbReference type="EMBL" id="BHXQ01000001">
    <property type="protein sequence ID" value="GCC50450.1"/>
    <property type="molecule type" value="Genomic_DNA"/>
</dbReference>
<gene>
    <name evidence="7" type="ORF">SanaruYs_06650</name>
</gene>